<dbReference type="InterPro" id="IPR009057">
    <property type="entry name" value="Homeodomain-like_sf"/>
</dbReference>
<evidence type="ECO:0000259" key="5">
    <source>
        <dbReference type="PROSITE" id="PS50977"/>
    </source>
</evidence>
<dbReference type="PRINTS" id="PR00455">
    <property type="entry name" value="HTHTETR"/>
</dbReference>
<dbReference type="Gene3D" id="1.10.357.10">
    <property type="entry name" value="Tetracycline Repressor, domain 2"/>
    <property type="match status" value="1"/>
</dbReference>
<feature type="DNA-binding region" description="H-T-H motif" evidence="4">
    <location>
        <begin position="52"/>
        <end position="71"/>
    </location>
</feature>
<dbReference type="AlphaFoldDB" id="A0A1H3L2I8"/>
<keyword evidence="2 4" id="KW-0238">DNA-binding</keyword>
<proteinExistence type="predicted"/>
<sequence>MKLYLIVDYAAPVAVNRRYVSPRRQEQARLTRQAILEAAAKLFVDPGYAATPLTAIAAEAGVAIQTVYAVFGNKRQLLSDLVDVTLAGDDERVAMQNRSFVTDIRGLTGLRPRLARFARHLAEVHARQARVMLALAGAATADADASAIWRKNLEERRHGMLMFAADLAETGEVRIDQEQAADVLWLAQDVRNYDWLVLQRGWSTEQFERWFVESVAAALT</sequence>
<dbReference type="Proteomes" id="UP000199632">
    <property type="component" value="Unassembled WGS sequence"/>
</dbReference>
<keyword evidence="3" id="KW-0804">Transcription</keyword>
<keyword evidence="7" id="KW-1185">Reference proteome</keyword>
<name>A0A1H3L2I8_9ACTN</name>
<gene>
    <name evidence="6" type="ORF">SAMN05421684_0471</name>
</gene>
<feature type="domain" description="HTH tetR-type" evidence="5">
    <location>
        <begin position="29"/>
        <end position="89"/>
    </location>
</feature>
<evidence type="ECO:0000256" key="3">
    <source>
        <dbReference type="ARBA" id="ARBA00023163"/>
    </source>
</evidence>
<dbReference type="EMBL" id="FNQB01000001">
    <property type="protein sequence ID" value="SDY58158.1"/>
    <property type="molecule type" value="Genomic_DNA"/>
</dbReference>
<evidence type="ECO:0000313" key="6">
    <source>
        <dbReference type="EMBL" id="SDY58158.1"/>
    </source>
</evidence>
<evidence type="ECO:0000256" key="2">
    <source>
        <dbReference type="ARBA" id="ARBA00023125"/>
    </source>
</evidence>
<reference evidence="7" key="1">
    <citation type="submission" date="2016-10" db="EMBL/GenBank/DDBJ databases">
        <authorList>
            <person name="Varghese N."/>
            <person name="Submissions S."/>
        </authorList>
    </citation>
    <scope>NUCLEOTIDE SEQUENCE [LARGE SCALE GENOMIC DNA]</scope>
    <source>
        <strain evidence="7">DSM 44718</strain>
    </source>
</reference>
<dbReference type="PANTHER" id="PTHR30055:SF234">
    <property type="entry name" value="HTH-TYPE TRANSCRIPTIONAL REGULATOR BETI"/>
    <property type="match status" value="1"/>
</dbReference>
<evidence type="ECO:0000256" key="4">
    <source>
        <dbReference type="PROSITE-ProRule" id="PRU00335"/>
    </source>
</evidence>
<protein>
    <submittedName>
        <fullName evidence="6">Transcriptional regulator, TetR family</fullName>
    </submittedName>
</protein>
<dbReference type="GO" id="GO:0003700">
    <property type="term" value="F:DNA-binding transcription factor activity"/>
    <property type="evidence" value="ECO:0007669"/>
    <property type="project" value="TreeGrafter"/>
</dbReference>
<dbReference type="PANTHER" id="PTHR30055">
    <property type="entry name" value="HTH-TYPE TRANSCRIPTIONAL REGULATOR RUTR"/>
    <property type="match status" value="1"/>
</dbReference>
<keyword evidence="1" id="KW-0805">Transcription regulation</keyword>
<dbReference type="GO" id="GO:0000976">
    <property type="term" value="F:transcription cis-regulatory region binding"/>
    <property type="evidence" value="ECO:0007669"/>
    <property type="project" value="TreeGrafter"/>
</dbReference>
<evidence type="ECO:0000256" key="1">
    <source>
        <dbReference type="ARBA" id="ARBA00023015"/>
    </source>
</evidence>
<accession>A0A1H3L2I8</accession>
<evidence type="ECO:0000313" key="7">
    <source>
        <dbReference type="Proteomes" id="UP000199632"/>
    </source>
</evidence>
<organism evidence="6 7">
    <name type="scientific">Asanoa ishikariensis</name>
    <dbReference type="NCBI Taxonomy" id="137265"/>
    <lineage>
        <taxon>Bacteria</taxon>
        <taxon>Bacillati</taxon>
        <taxon>Actinomycetota</taxon>
        <taxon>Actinomycetes</taxon>
        <taxon>Micromonosporales</taxon>
        <taxon>Micromonosporaceae</taxon>
        <taxon>Asanoa</taxon>
    </lineage>
</organism>
<dbReference type="Pfam" id="PF00440">
    <property type="entry name" value="TetR_N"/>
    <property type="match status" value="1"/>
</dbReference>
<dbReference type="SUPFAM" id="SSF46689">
    <property type="entry name" value="Homeodomain-like"/>
    <property type="match status" value="1"/>
</dbReference>
<dbReference type="STRING" id="137265.SAMN05421684_0471"/>
<dbReference type="InterPro" id="IPR050109">
    <property type="entry name" value="HTH-type_TetR-like_transc_reg"/>
</dbReference>
<dbReference type="InterPro" id="IPR001647">
    <property type="entry name" value="HTH_TetR"/>
</dbReference>
<dbReference type="PROSITE" id="PS50977">
    <property type="entry name" value="HTH_TETR_2"/>
    <property type="match status" value="1"/>
</dbReference>